<evidence type="ECO:0000259" key="2">
    <source>
        <dbReference type="Pfam" id="PF14392"/>
    </source>
</evidence>
<dbReference type="InterPro" id="IPR025558">
    <property type="entry name" value="DUF4283"/>
</dbReference>
<protein>
    <submittedName>
        <fullName evidence="3">Uncharacterized protein</fullName>
    </submittedName>
</protein>
<keyword evidence="4" id="KW-1185">Reference proteome</keyword>
<evidence type="ECO:0000313" key="4">
    <source>
        <dbReference type="Proteomes" id="UP000836841"/>
    </source>
</evidence>
<dbReference type="AlphaFoldDB" id="A0AAU9SV80"/>
<accession>A0AAU9SV80</accession>
<dbReference type="Pfam" id="PF14392">
    <property type="entry name" value="zf-CCHC_4"/>
    <property type="match status" value="1"/>
</dbReference>
<dbReference type="Pfam" id="PF14111">
    <property type="entry name" value="DUF4283"/>
    <property type="match status" value="1"/>
</dbReference>
<dbReference type="PANTHER" id="PTHR33710">
    <property type="entry name" value="BNAC02G09200D PROTEIN"/>
    <property type="match status" value="1"/>
</dbReference>
<feature type="domain" description="DUF4283" evidence="1">
    <location>
        <begin position="40"/>
        <end position="98"/>
    </location>
</feature>
<dbReference type="InterPro" id="IPR025836">
    <property type="entry name" value="Zn_knuckle_CX2CX4HX4C"/>
</dbReference>
<name>A0AAU9SV80_THLAR</name>
<dbReference type="EMBL" id="OU466862">
    <property type="protein sequence ID" value="CAH2071061.1"/>
    <property type="molecule type" value="Genomic_DNA"/>
</dbReference>
<dbReference type="PANTHER" id="PTHR33710:SF71">
    <property type="entry name" value="ENDONUCLEASE_EXONUCLEASE_PHOSPHATASE DOMAIN-CONTAINING PROTEIN"/>
    <property type="match status" value="1"/>
</dbReference>
<feature type="non-terminal residue" evidence="3">
    <location>
        <position position="1"/>
    </location>
</feature>
<dbReference type="Gene3D" id="3.60.10.10">
    <property type="entry name" value="Endonuclease/exonuclease/phosphatase"/>
    <property type="match status" value="1"/>
</dbReference>
<dbReference type="InterPro" id="IPR036691">
    <property type="entry name" value="Endo/exonu/phosph_ase_sf"/>
</dbReference>
<evidence type="ECO:0000259" key="1">
    <source>
        <dbReference type="Pfam" id="PF14111"/>
    </source>
</evidence>
<proteinExistence type="predicted"/>
<gene>
    <name evidence="3" type="ORF">TAV2_LOCUS18745</name>
</gene>
<feature type="domain" description="Zinc knuckle CX2CX4HX4C" evidence="2">
    <location>
        <begin position="152"/>
        <end position="195"/>
    </location>
</feature>
<organism evidence="3 4">
    <name type="scientific">Thlaspi arvense</name>
    <name type="common">Field penny-cress</name>
    <dbReference type="NCBI Taxonomy" id="13288"/>
    <lineage>
        <taxon>Eukaryota</taxon>
        <taxon>Viridiplantae</taxon>
        <taxon>Streptophyta</taxon>
        <taxon>Embryophyta</taxon>
        <taxon>Tracheophyta</taxon>
        <taxon>Spermatophyta</taxon>
        <taxon>Magnoliopsida</taxon>
        <taxon>eudicotyledons</taxon>
        <taxon>Gunneridae</taxon>
        <taxon>Pentapetalae</taxon>
        <taxon>rosids</taxon>
        <taxon>malvids</taxon>
        <taxon>Brassicales</taxon>
        <taxon>Brassicaceae</taxon>
        <taxon>Thlaspideae</taxon>
        <taxon>Thlaspi</taxon>
    </lineage>
</organism>
<evidence type="ECO:0000313" key="3">
    <source>
        <dbReference type="EMBL" id="CAH2071061.1"/>
    </source>
</evidence>
<sequence>MQQLNLGSSLQPLQLSIDTRRRNARDNRLNSIHHIKILWMRNTLPKAWRLHDRVHGQINEDGTIQFYFQEEHQLLSVIERGPLSFKYWMIVIDRWTRRLYPDYLQSISFSVQIFGIPNEYHNRRVVEDICRHMGQIEGVRIVEPTRDNPSEHLIFTRYIQFEECDDPVQIRFFYERLKKFCRRCGMLTHDESQCPPTPPPNQQALLAPILQEDPIPVDEQLNEENIPSQNLEQLNNEHDFHTTSDLAVLEAEDEERRKDDIYPDDYFTYITPPLLYQSSKYAHHLDLTQSNIIVEAGSYSHQVKGSKRSHVLCLTYIYGNPDTTSRHSLWNKMISDAAAGFYSSRPWLVLEKLGGPKRLESTFSTFRRMLNSTSLHDLRTLGGKYTWIGQRYKHKVKSKIDRALASADWLDAFPRAYVQLLDWIGSDHRLLLVHTGENKWKGHKLFRYDNRWRFNKENRDKLRSMWLFFLDQSLMKT</sequence>
<dbReference type="Proteomes" id="UP000836841">
    <property type="component" value="Chromosome 6"/>
</dbReference>
<reference evidence="3 4" key="1">
    <citation type="submission" date="2022-03" db="EMBL/GenBank/DDBJ databases">
        <authorList>
            <person name="Nunn A."/>
            <person name="Chopra R."/>
            <person name="Nunn A."/>
            <person name="Contreras Garrido A."/>
        </authorList>
    </citation>
    <scope>NUCLEOTIDE SEQUENCE [LARGE SCALE GENOMIC DNA]</scope>
</reference>
<dbReference type="SUPFAM" id="SSF56219">
    <property type="entry name" value="DNase I-like"/>
    <property type="match status" value="1"/>
</dbReference>